<keyword evidence="1" id="KW-0175">Coiled coil</keyword>
<organism evidence="2 3">
    <name type="scientific">Gemmobacter lanyuensis</name>
    <dbReference type="NCBI Taxonomy" id="1054497"/>
    <lineage>
        <taxon>Bacteria</taxon>
        <taxon>Pseudomonadati</taxon>
        <taxon>Pseudomonadota</taxon>
        <taxon>Alphaproteobacteria</taxon>
        <taxon>Rhodobacterales</taxon>
        <taxon>Paracoccaceae</taxon>
        <taxon>Gemmobacter</taxon>
    </lineage>
</organism>
<evidence type="ECO:0000256" key="1">
    <source>
        <dbReference type="SAM" id="Coils"/>
    </source>
</evidence>
<reference evidence="2" key="1">
    <citation type="journal article" date="2014" name="Int. J. Syst. Evol. Microbiol.">
        <title>Complete genome sequence of Corynebacterium casei LMG S-19264T (=DSM 44701T), isolated from a smear-ripened cheese.</title>
        <authorList>
            <consortium name="US DOE Joint Genome Institute (JGI-PGF)"/>
            <person name="Walter F."/>
            <person name="Albersmeier A."/>
            <person name="Kalinowski J."/>
            <person name="Ruckert C."/>
        </authorList>
    </citation>
    <scope>NUCLEOTIDE SEQUENCE</scope>
    <source>
        <strain evidence="2">KCTC 23714</strain>
    </source>
</reference>
<proteinExistence type="predicted"/>
<comment type="caution">
    <text evidence="2">The sequence shown here is derived from an EMBL/GenBank/DDBJ whole genome shotgun (WGS) entry which is preliminary data.</text>
</comment>
<accession>A0A918IMQ7</accession>
<dbReference type="AlphaFoldDB" id="A0A918IMQ7"/>
<evidence type="ECO:0000313" key="2">
    <source>
        <dbReference type="EMBL" id="GGW22628.1"/>
    </source>
</evidence>
<evidence type="ECO:0000313" key="3">
    <source>
        <dbReference type="Proteomes" id="UP000628984"/>
    </source>
</evidence>
<reference evidence="2" key="2">
    <citation type="submission" date="2020-09" db="EMBL/GenBank/DDBJ databases">
        <authorList>
            <person name="Sun Q."/>
            <person name="Kim S."/>
        </authorList>
    </citation>
    <scope>NUCLEOTIDE SEQUENCE</scope>
    <source>
        <strain evidence="2">KCTC 23714</strain>
    </source>
</reference>
<dbReference type="RefSeq" id="WP_189632349.1">
    <property type="nucleotide sequence ID" value="NZ_BMYQ01000001.1"/>
</dbReference>
<protein>
    <submittedName>
        <fullName evidence="2">Uncharacterized protein</fullName>
    </submittedName>
</protein>
<keyword evidence="3" id="KW-1185">Reference proteome</keyword>
<feature type="coiled-coil region" evidence="1">
    <location>
        <begin position="39"/>
        <end position="98"/>
    </location>
</feature>
<gene>
    <name evidence="2" type="ORF">GCM10011452_06410</name>
</gene>
<name>A0A918IMQ7_9RHOB</name>
<dbReference type="EMBL" id="BMYQ01000001">
    <property type="protein sequence ID" value="GGW22628.1"/>
    <property type="molecule type" value="Genomic_DNA"/>
</dbReference>
<sequence>MTELPELERRISAALRRIGDGLDRLPAAEPAAPADDAALRIAAQEIARLKAELAAAQAAAAIPAAAPDPEAAGLRARVEELTRQLDDQGLELSRMRQTTIQLRETLRAMREQQQGQVEAHLLNKAMLAELEALRAVRASEVIELEQLISELVPILEANADQTPPLAEETTDA</sequence>
<dbReference type="Proteomes" id="UP000628984">
    <property type="component" value="Unassembled WGS sequence"/>
</dbReference>